<feature type="compositionally biased region" description="Acidic residues" evidence="1">
    <location>
        <begin position="291"/>
        <end position="306"/>
    </location>
</feature>
<organism evidence="3">
    <name type="scientific">Salpingoeca rosetta (strain ATCC 50818 / BSB-021)</name>
    <dbReference type="NCBI Taxonomy" id="946362"/>
    <lineage>
        <taxon>Eukaryota</taxon>
        <taxon>Choanoflagellata</taxon>
        <taxon>Craspedida</taxon>
        <taxon>Salpingoecidae</taxon>
        <taxon>Salpingoeca</taxon>
    </lineage>
</organism>
<feature type="compositionally biased region" description="Low complexity" evidence="1">
    <location>
        <begin position="340"/>
        <end position="352"/>
    </location>
</feature>
<feature type="compositionally biased region" description="Low complexity" evidence="1">
    <location>
        <begin position="164"/>
        <end position="191"/>
    </location>
</feature>
<accession>F2ULA4</accession>
<proteinExistence type="predicted"/>
<feature type="region of interest" description="Disordered" evidence="1">
    <location>
        <begin position="368"/>
        <end position="428"/>
    </location>
</feature>
<name>F2ULA4_SALR5</name>
<feature type="compositionally biased region" description="Pro residues" evidence="1">
    <location>
        <begin position="192"/>
        <end position="201"/>
    </location>
</feature>
<dbReference type="InParanoid" id="F2ULA4"/>
<reference evidence="2" key="1">
    <citation type="submission" date="2009-08" db="EMBL/GenBank/DDBJ databases">
        <title>Annotation of Salpingoeca rosetta.</title>
        <authorList>
            <consortium name="The Broad Institute Genome Sequencing Platform"/>
            <person name="Russ C."/>
            <person name="Cuomo C."/>
            <person name="Burger G."/>
            <person name="Gray M.W."/>
            <person name="Holland P.W.H."/>
            <person name="King N."/>
            <person name="Lang F.B.F."/>
            <person name="Roger A.J."/>
            <person name="Ruiz-Trillo I."/>
            <person name="Young S.K."/>
            <person name="Zeng Q."/>
            <person name="Gargeya S."/>
            <person name="Alvarado L."/>
            <person name="Berlin A."/>
            <person name="Chapman S.B."/>
            <person name="Chen Z."/>
            <person name="Freedman E."/>
            <person name="Gellesch M."/>
            <person name="Goldberg J."/>
            <person name="Griggs A."/>
            <person name="Gujja S."/>
            <person name="Heilman E."/>
            <person name="Heiman D."/>
            <person name="Howarth C."/>
            <person name="Mehta T."/>
            <person name="Neiman D."/>
            <person name="Pearson M."/>
            <person name="Roberts A."/>
            <person name="Saif S."/>
            <person name="Shea T."/>
            <person name="Shenoy N."/>
            <person name="Sisk P."/>
            <person name="Stolte C."/>
            <person name="Sykes S."/>
            <person name="White J."/>
            <person name="Yandava C."/>
            <person name="Haas B."/>
            <person name="Nusbaum C."/>
            <person name="Birren B."/>
        </authorList>
    </citation>
    <scope>NUCLEOTIDE SEQUENCE [LARGE SCALE GENOMIC DNA]</scope>
    <source>
        <strain evidence="2">ATCC 50818</strain>
    </source>
</reference>
<feature type="compositionally biased region" description="Low complexity" evidence="1">
    <location>
        <begin position="399"/>
        <end position="408"/>
    </location>
</feature>
<feature type="compositionally biased region" description="Acidic residues" evidence="1">
    <location>
        <begin position="259"/>
        <end position="282"/>
    </location>
</feature>
<feature type="region of interest" description="Disordered" evidence="1">
    <location>
        <begin position="160"/>
        <end position="354"/>
    </location>
</feature>
<keyword evidence="3" id="KW-1185">Reference proteome</keyword>
<feature type="compositionally biased region" description="Low complexity" evidence="1">
    <location>
        <begin position="321"/>
        <end position="331"/>
    </location>
</feature>
<dbReference type="GeneID" id="16070520"/>
<evidence type="ECO:0000313" key="3">
    <source>
        <dbReference type="Proteomes" id="UP000007799"/>
    </source>
</evidence>
<evidence type="ECO:0000313" key="2">
    <source>
        <dbReference type="EMBL" id="EGD77903.1"/>
    </source>
</evidence>
<evidence type="ECO:0000256" key="1">
    <source>
        <dbReference type="SAM" id="MobiDB-lite"/>
    </source>
</evidence>
<feature type="compositionally biased region" description="Basic and acidic residues" evidence="1">
    <location>
        <begin position="368"/>
        <end position="379"/>
    </location>
</feature>
<sequence>MEEKASTAVVVIENSTPKQVRTLLGQQAVPESAVSANARGTVCFVRANSTEEGLTFMQKLCFRPGMQSGTWIVAYALVLGKAENVLWLHGVPVGASLANHRNMFVHFSNFGGIIRFTLSPASRDGCRSVRIHYRTHAAKVAAKQWLKDHEGLWKQYAKKGQWPATGSASNSRRSSTSTAAARPITRANAVAPRPPLQPLPPAASLLSPPESQQETQDDASQVTFTPTATASTSSNTGTAGSGGGVRALRKVVQPRRRDDDDDDGDDGNDDDDHDDGSDDDDDVGNRHKGYDEDDDDNDDADDDDDAGALQLHGLHTGSGVGPVRAVPVKAVKAVKKTPEQQEQQSQQSQSQSHTFTDELFRELMAEGDTEQKAEGKGEGQETEPGEDAHVAQHGEGTTAAQQRQQAMQKRGPEQAGKSTDGDAVEGAQHPTPATQLAIASMSAEIPTAATAAAVSTAAATPAAGASVPQTSTVATTDPIQSMLGSSHSFADVLTALTSSLQAAVDGLHPGCSSLAPDHPAHKYTRAQTFAETVTCTHCMRAPVEWICSCRTQVCTACASKQQQLKRT</sequence>
<feature type="compositionally biased region" description="Low complexity" evidence="1">
    <location>
        <begin position="227"/>
        <end position="238"/>
    </location>
</feature>
<dbReference type="RefSeq" id="XP_004989967.1">
    <property type="nucleotide sequence ID" value="XM_004989910.1"/>
</dbReference>
<dbReference type="EMBL" id="GL832980">
    <property type="protein sequence ID" value="EGD77903.1"/>
    <property type="molecule type" value="Genomic_DNA"/>
</dbReference>
<feature type="compositionally biased region" description="Polar residues" evidence="1">
    <location>
        <begin position="210"/>
        <end position="226"/>
    </location>
</feature>
<dbReference type="AlphaFoldDB" id="F2ULA4"/>
<protein>
    <submittedName>
        <fullName evidence="2">Uncharacterized protein</fullName>
    </submittedName>
</protein>
<gene>
    <name evidence="2" type="ORF">PTSG_09538</name>
</gene>
<dbReference type="Proteomes" id="UP000007799">
    <property type="component" value="Unassembled WGS sequence"/>
</dbReference>
<dbReference type="KEGG" id="sre:PTSG_09538"/>